<dbReference type="EMBL" id="JACWEZ010000008">
    <property type="protein sequence ID" value="MBD1223658.1"/>
    <property type="molecule type" value="Genomic_DNA"/>
</dbReference>
<gene>
    <name evidence="2" type="ORF">IC602_13720</name>
</gene>
<dbReference type="RefSeq" id="WP_189778678.1">
    <property type="nucleotide sequence ID" value="NZ_JACWEZ010000008.1"/>
</dbReference>
<proteinExistence type="predicted"/>
<keyword evidence="3" id="KW-1185">Reference proteome</keyword>
<comment type="caution">
    <text evidence="2">The sequence shown here is derived from an EMBL/GenBank/DDBJ whole genome shotgun (WGS) entry which is preliminary data.</text>
</comment>
<keyword evidence="1" id="KW-0812">Transmembrane</keyword>
<reference evidence="2 3" key="1">
    <citation type="submission" date="2020-09" db="EMBL/GenBank/DDBJ databases">
        <title>Draft Genome Sequences of Oil-Oxidizing Bacteria Halomonas titanicae, Marinobacter lutaoensis, and Virgibacillus halodenitrificans Isolated from Highly Saline Environments.</title>
        <authorList>
            <person name="Grouzdev D.S."/>
            <person name="Sokolova D.S."/>
            <person name="Semenova E.M."/>
            <person name="Borzenkov I.A."/>
            <person name="Bidzhieva S.K."/>
            <person name="Poltaraus A.B."/>
            <person name="Nazina T.N."/>
        </authorList>
    </citation>
    <scope>NUCLEOTIDE SEQUENCE [LARGE SCALE GENOMIC DNA]</scope>
    <source>
        <strain evidence="2 3">VKM B-3472D</strain>
    </source>
</reference>
<evidence type="ECO:0000313" key="2">
    <source>
        <dbReference type="EMBL" id="MBD1223658.1"/>
    </source>
</evidence>
<name>A0ABR7VPT1_VIRHA</name>
<dbReference type="Proteomes" id="UP000621631">
    <property type="component" value="Unassembled WGS sequence"/>
</dbReference>
<feature type="transmembrane region" description="Helical" evidence="1">
    <location>
        <begin position="112"/>
        <end position="129"/>
    </location>
</feature>
<evidence type="ECO:0000313" key="3">
    <source>
        <dbReference type="Proteomes" id="UP000621631"/>
    </source>
</evidence>
<organism evidence="2 3">
    <name type="scientific">Virgibacillus halodenitrificans</name>
    <name type="common">Bacillus halodenitrificans</name>
    <dbReference type="NCBI Taxonomy" id="1482"/>
    <lineage>
        <taxon>Bacteria</taxon>
        <taxon>Bacillati</taxon>
        <taxon>Bacillota</taxon>
        <taxon>Bacilli</taxon>
        <taxon>Bacillales</taxon>
        <taxon>Bacillaceae</taxon>
        <taxon>Virgibacillus</taxon>
    </lineage>
</organism>
<feature type="transmembrane region" description="Helical" evidence="1">
    <location>
        <begin position="165"/>
        <end position="184"/>
    </location>
</feature>
<sequence length="406" mass="47383">MIKQNELIVLYYQLISEYLLFYLFLHPILIATNTSISYGVYMSIIIISLLLHAVVQRWIRNFSLYAIMFISLLIILLLVYGISIFLVILLTIFLVWRQIVHDEEADAKNQKVLIVVMLSIFIFDIYWMYDEQLIWIALTFLIVLIAGYMVSNISHGRNGYHQLKFIGFTIASMLIGGILLYLLYDVIQPATGFLWSSVAQLLMIFSKGIAYLIDVSPLEIEGIREMITSNNTNNVKMEMPDEIPRSDNEDKVDQAITDSFSSWWLLSVFVASLLILLFFFLKKKHMSKNLEVVEAEGSVSQSPVEKRETKNRLTRSNSKKGWKVDNEIRKQVMELEELAFEKGYGRLKYETIEEWLERLELNTSQLKIYQNVRYGNKYATEEETVYFKEEISRIKAWLQTATNSRK</sequence>
<evidence type="ECO:0008006" key="4">
    <source>
        <dbReference type="Google" id="ProtNLM"/>
    </source>
</evidence>
<feature type="transmembrane region" description="Helical" evidence="1">
    <location>
        <begin position="7"/>
        <end position="30"/>
    </location>
</feature>
<feature type="transmembrane region" description="Helical" evidence="1">
    <location>
        <begin position="263"/>
        <end position="281"/>
    </location>
</feature>
<keyword evidence="1" id="KW-0472">Membrane</keyword>
<evidence type="ECO:0000256" key="1">
    <source>
        <dbReference type="SAM" id="Phobius"/>
    </source>
</evidence>
<feature type="transmembrane region" description="Helical" evidence="1">
    <location>
        <begin position="62"/>
        <end position="78"/>
    </location>
</feature>
<keyword evidence="1" id="KW-1133">Transmembrane helix</keyword>
<feature type="transmembrane region" description="Helical" evidence="1">
    <location>
        <begin position="135"/>
        <end position="153"/>
    </location>
</feature>
<feature type="transmembrane region" description="Helical" evidence="1">
    <location>
        <begin position="36"/>
        <end position="55"/>
    </location>
</feature>
<protein>
    <recommendedName>
        <fullName evidence="4">DUF4129 domain-containing protein</fullName>
    </recommendedName>
</protein>
<accession>A0ABR7VPT1</accession>